<dbReference type="EMBL" id="JAIWQS010000011">
    <property type="protein sequence ID" value="KAJ8749756.1"/>
    <property type="molecule type" value="Genomic_DNA"/>
</dbReference>
<accession>A0AAV8SC05</accession>
<keyword evidence="2" id="KW-0732">Signal</keyword>
<evidence type="ECO:0000313" key="4">
    <source>
        <dbReference type="Proteomes" id="UP001159364"/>
    </source>
</evidence>
<evidence type="ECO:0000256" key="1">
    <source>
        <dbReference type="SAM" id="MobiDB-lite"/>
    </source>
</evidence>
<proteinExistence type="predicted"/>
<feature type="compositionally biased region" description="Basic and acidic residues" evidence="1">
    <location>
        <begin position="66"/>
        <end position="79"/>
    </location>
</feature>
<feature type="chain" id="PRO_5043922466" evidence="2">
    <location>
        <begin position="17"/>
        <end position="109"/>
    </location>
</feature>
<evidence type="ECO:0000256" key="2">
    <source>
        <dbReference type="SAM" id="SignalP"/>
    </source>
</evidence>
<sequence>MKIFLFLFPFLLKTASYLVSSNKGSSSSVIFLEARRSMREQAMSPLISHRNGPEKTEVCSFSDTASQKDSKKHEPLSSSKHLDDLVYHIDYHGVTTHPTPTPAPKHPKP</sequence>
<reference evidence="3 4" key="1">
    <citation type="submission" date="2021-09" db="EMBL/GenBank/DDBJ databases">
        <title>Genomic insights and catalytic innovation underlie evolution of tropane alkaloids biosynthesis.</title>
        <authorList>
            <person name="Wang Y.-J."/>
            <person name="Tian T."/>
            <person name="Huang J.-P."/>
            <person name="Huang S.-X."/>
        </authorList>
    </citation>
    <scope>NUCLEOTIDE SEQUENCE [LARGE SCALE GENOMIC DNA]</scope>
    <source>
        <strain evidence="3">KIB-2018</strain>
        <tissue evidence="3">Leaf</tissue>
    </source>
</reference>
<comment type="caution">
    <text evidence="3">The sequence shown here is derived from an EMBL/GenBank/DDBJ whole genome shotgun (WGS) entry which is preliminary data.</text>
</comment>
<feature type="signal peptide" evidence="2">
    <location>
        <begin position="1"/>
        <end position="16"/>
    </location>
</feature>
<protein>
    <submittedName>
        <fullName evidence="3">Uncharacterized protein</fullName>
    </submittedName>
</protein>
<gene>
    <name evidence="3" type="ORF">K2173_012307</name>
</gene>
<name>A0AAV8SC05_9ROSI</name>
<organism evidence="3 4">
    <name type="scientific">Erythroxylum novogranatense</name>
    <dbReference type="NCBI Taxonomy" id="1862640"/>
    <lineage>
        <taxon>Eukaryota</taxon>
        <taxon>Viridiplantae</taxon>
        <taxon>Streptophyta</taxon>
        <taxon>Embryophyta</taxon>
        <taxon>Tracheophyta</taxon>
        <taxon>Spermatophyta</taxon>
        <taxon>Magnoliopsida</taxon>
        <taxon>eudicotyledons</taxon>
        <taxon>Gunneridae</taxon>
        <taxon>Pentapetalae</taxon>
        <taxon>rosids</taxon>
        <taxon>fabids</taxon>
        <taxon>Malpighiales</taxon>
        <taxon>Erythroxylaceae</taxon>
        <taxon>Erythroxylum</taxon>
    </lineage>
</organism>
<dbReference type="AlphaFoldDB" id="A0AAV8SC05"/>
<dbReference type="Proteomes" id="UP001159364">
    <property type="component" value="Linkage Group LG11"/>
</dbReference>
<evidence type="ECO:0000313" key="3">
    <source>
        <dbReference type="EMBL" id="KAJ8749756.1"/>
    </source>
</evidence>
<feature type="region of interest" description="Disordered" evidence="1">
    <location>
        <begin position="44"/>
        <end position="79"/>
    </location>
</feature>
<keyword evidence="4" id="KW-1185">Reference proteome</keyword>